<feature type="compositionally biased region" description="Basic and acidic residues" evidence="1">
    <location>
        <begin position="40"/>
        <end position="50"/>
    </location>
</feature>
<organism evidence="2 3">
    <name type="scientific">Mycena belliarum</name>
    <dbReference type="NCBI Taxonomy" id="1033014"/>
    <lineage>
        <taxon>Eukaryota</taxon>
        <taxon>Fungi</taxon>
        <taxon>Dikarya</taxon>
        <taxon>Basidiomycota</taxon>
        <taxon>Agaricomycotina</taxon>
        <taxon>Agaricomycetes</taxon>
        <taxon>Agaricomycetidae</taxon>
        <taxon>Agaricales</taxon>
        <taxon>Marasmiineae</taxon>
        <taxon>Mycenaceae</taxon>
        <taxon>Mycena</taxon>
    </lineage>
</organism>
<evidence type="ECO:0000313" key="3">
    <source>
        <dbReference type="Proteomes" id="UP001222325"/>
    </source>
</evidence>
<comment type="caution">
    <text evidence="2">The sequence shown here is derived from an EMBL/GenBank/DDBJ whole genome shotgun (WGS) entry which is preliminary data.</text>
</comment>
<proteinExistence type="predicted"/>
<reference evidence="2" key="1">
    <citation type="submission" date="2023-03" db="EMBL/GenBank/DDBJ databases">
        <title>Massive genome expansion in bonnet fungi (Mycena s.s.) driven by repeated elements and novel gene families across ecological guilds.</title>
        <authorList>
            <consortium name="Lawrence Berkeley National Laboratory"/>
            <person name="Harder C.B."/>
            <person name="Miyauchi S."/>
            <person name="Viragh M."/>
            <person name="Kuo A."/>
            <person name="Thoen E."/>
            <person name="Andreopoulos B."/>
            <person name="Lu D."/>
            <person name="Skrede I."/>
            <person name="Drula E."/>
            <person name="Henrissat B."/>
            <person name="Morin E."/>
            <person name="Kohler A."/>
            <person name="Barry K."/>
            <person name="LaButti K."/>
            <person name="Morin E."/>
            <person name="Salamov A."/>
            <person name="Lipzen A."/>
            <person name="Mereny Z."/>
            <person name="Hegedus B."/>
            <person name="Baldrian P."/>
            <person name="Stursova M."/>
            <person name="Weitz H."/>
            <person name="Taylor A."/>
            <person name="Grigoriev I.V."/>
            <person name="Nagy L.G."/>
            <person name="Martin F."/>
            <person name="Kauserud H."/>
        </authorList>
    </citation>
    <scope>NUCLEOTIDE SEQUENCE</scope>
    <source>
        <strain evidence="2">CBHHK173m</strain>
    </source>
</reference>
<keyword evidence="3" id="KW-1185">Reference proteome</keyword>
<name>A0AAD6UFV0_9AGAR</name>
<protein>
    <submittedName>
        <fullName evidence="2">Uncharacterized protein</fullName>
    </submittedName>
</protein>
<feature type="region of interest" description="Disordered" evidence="1">
    <location>
        <begin position="209"/>
        <end position="232"/>
    </location>
</feature>
<dbReference type="AlphaFoldDB" id="A0AAD6UFV0"/>
<dbReference type="Proteomes" id="UP001222325">
    <property type="component" value="Unassembled WGS sequence"/>
</dbReference>
<evidence type="ECO:0000256" key="1">
    <source>
        <dbReference type="SAM" id="MobiDB-lite"/>
    </source>
</evidence>
<evidence type="ECO:0000313" key="2">
    <source>
        <dbReference type="EMBL" id="KAJ7099981.1"/>
    </source>
</evidence>
<gene>
    <name evidence="2" type="ORF">B0H15DRAFT_818270</name>
</gene>
<accession>A0AAD6UFV0</accession>
<dbReference type="EMBL" id="JARJCN010000006">
    <property type="protein sequence ID" value="KAJ7099981.1"/>
    <property type="molecule type" value="Genomic_DNA"/>
</dbReference>
<sequence length="317" mass="35216">MTLIGSKSQSFQPIYALSTSPDLRSSRSRKRKSYLDNEDSDAKRAKVDTGERQGFTISRSILRELGTDATTRCASYTSGRLNAPTSPQPPTVFHDLETTPSPTPALSLWASTATSLIQPGSFWYMTTLAQAQTRELLAGMNAYTQREIAAFRQASRGKSIGSLPMAFFSGLVSAFNHDADTKLRGTKLLVQRTTRLSAKRKVLPPIVPEHRVTPPFRRSRAPSPSPKPNLSANNASYIKYKYKYKENVKPATPTTTVHAMRRAPYALPARNRHLSIYPQDSQGTKTQRALAYSSLRPATSTRCFGAYPNHYQQCGFF</sequence>
<feature type="region of interest" description="Disordered" evidence="1">
    <location>
        <begin position="19"/>
        <end position="50"/>
    </location>
</feature>